<dbReference type="EMBL" id="GBXM01005384">
    <property type="protein sequence ID" value="JAI03194.1"/>
    <property type="molecule type" value="Transcribed_RNA"/>
</dbReference>
<accession>A0A0E9XNA2</accession>
<protein>
    <submittedName>
        <fullName evidence="1">Uncharacterized protein</fullName>
    </submittedName>
</protein>
<organism evidence="1">
    <name type="scientific">Anguilla anguilla</name>
    <name type="common">European freshwater eel</name>
    <name type="synonym">Muraena anguilla</name>
    <dbReference type="NCBI Taxonomy" id="7936"/>
    <lineage>
        <taxon>Eukaryota</taxon>
        <taxon>Metazoa</taxon>
        <taxon>Chordata</taxon>
        <taxon>Craniata</taxon>
        <taxon>Vertebrata</taxon>
        <taxon>Euteleostomi</taxon>
        <taxon>Actinopterygii</taxon>
        <taxon>Neopterygii</taxon>
        <taxon>Teleostei</taxon>
        <taxon>Anguilliformes</taxon>
        <taxon>Anguillidae</taxon>
        <taxon>Anguilla</taxon>
    </lineage>
</organism>
<reference evidence="1" key="2">
    <citation type="journal article" date="2015" name="Fish Shellfish Immunol.">
        <title>Early steps in the European eel (Anguilla anguilla)-Vibrio vulnificus interaction in the gills: Role of the RtxA13 toxin.</title>
        <authorList>
            <person name="Callol A."/>
            <person name="Pajuelo D."/>
            <person name="Ebbesson L."/>
            <person name="Teles M."/>
            <person name="MacKenzie S."/>
            <person name="Amaro C."/>
        </authorList>
    </citation>
    <scope>NUCLEOTIDE SEQUENCE</scope>
</reference>
<sequence length="41" mass="5134">MLMLKKLFEFYFCKSNFDWVLSVKTFFTLNLQLLQYSWMND</sequence>
<proteinExistence type="predicted"/>
<dbReference type="AlphaFoldDB" id="A0A0E9XNA2"/>
<reference evidence="1" key="1">
    <citation type="submission" date="2014-11" db="EMBL/GenBank/DDBJ databases">
        <authorList>
            <person name="Amaro Gonzalez C."/>
        </authorList>
    </citation>
    <scope>NUCLEOTIDE SEQUENCE</scope>
</reference>
<evidence type="ECO:0000313" key="1">
    <source>
        <dbReference type="EMBL" id="JAI03194.1"/>
    </source>
</evidence>
<name>A0A0E9XNA2_ANGAN</name>